<feature type="transmembrane region" description="Helical" evidence="11">
    <location>
        <begin position="116"/>
        <end position="139"/>
    </location>
</feature>
<feature type="compositionally biased region" description="Polar residues" evidence="10">
    <location>
        <begin position="357"/>
        <end position="366"/>
    </location>
</feature>
<accession>A0AAE1AJG5</accession>
<dbReference type="GO" id="GO:0005886">
    <property type="term" value="C:plasma membrane"/>
    <property type="evidence" value="ECO:0007669"/>
    <property type="project" value="UniProtKB-SubCell"/>
</dbReference>
<evidence type="ECO:0000256" key="9">
    <source>
        <dbReference type="ARBA" id="ARBA00023224"/>
    </source>
</evidence>
<gene>
    <name evidence="12" type="ORF">RRG08_008343</name>
</gene>
<dbReference type="EMBL" id="JAWDGP010001700">
    <property type="protein sequence ID" value="KAK3789020.1"/>
    <property type="molecule type" value="Genomic_DNA"/>
</dbReference>
<feature type="compositionally biased region" description="Polar residues" evidence="10">
    <location>
        <begin position="199"/>
        <end position="222"/>
    </location>
</feature>
<dbReference type="SUPFAM" id="SSF81321">
    <property type="entry name" value="Family A G protein-coupled receptor-like"/>
    <property type="match status" value="2"/>
</dbReference>
<keyword evidence="7" id="KW-0675">Receptor</keyword>
<feature type="compositionally biased region" description="Polar residues" evidence="10">
    <location>
        <begin position="165"/>
        <end position="176"/>
    </location>
</feature>
<comment type="subcellular location">
    <subcellularLocation>
        <location evidence="1">Cell membrane</location>
        <topology evidence="1">Multi-pass membrane protein</topology>
    </subcellularLocation>
</comment>
<dbReference type="Gene3D" id="1.20.1070.10">
    <property type="entry name" value="Rhodopsin 7-helix transmembrane proteins"/>
    <property type="match status" value="2"/>
</dbReference>
<feature type="compositionally biased region" description="Acidic residues" evidence="10">
    <location>
        <begin position="637"/>
        <end position="658"/>
    </location>
</feature>
<reference evidence="12" key="1">
    <citation type="journal article" date="2023" name="G3 (Bethesda)">
        <title>A reference genome for the long-term kleptoplast-retaining sea slug Elysia crispata morphotype clarki.</title>
        <authorList>
            <person name="Eastman K.E."/>
            <person name="Pendleton A.L."/>
            <person name="Shaikh M.A."/>
            <person name="Suttiyut T."/>
            <person name="Ogas R."/>
            <person name="Tomko P."/>
            <person name="Gavelis G."/>
            <person name="Widhalm J.R."/>
            <person name="Wisecaver J.H."/>
        </authorList>
    </citation>
    <scope>NUCLEOTIDE SEQUENCE</scope>
    <source>
        <strain evidence="12">ECLA1</strain>
    </source>
</reference>
<evidence type="ECO:0000256" key="7">
    <source>
        <dbReference type="ARBA" id="ARBA00023170"/>
    </source>
</evidence>
<comment type="caution">
    <text evidence="12">The sequence shown here is derived from an EMBL/GenBank/DDBJ whole genome shotgun (WGS) entry which is preliminary data.</text>
</comment>
<evidence type="ECO:0008006" key="14">
    <source>
        <dbReference type="Google" id="ProtNLM"/>
    </source>
</evidence>
<name>A0AAE1AJG5_9GAST</name>
<keyword evidence="5" id="KW-0297">G-protein coupled receptor</keyword>
<feature type="region of interest" description="Disordered" evidence="10">
    <location>
        <begin position="281"/>
        <end position="314"/>
    </location>
</feature>
<feature type="region of interest" description="Disordered" evidence="10">
    <location>
        <begin position="637"/>
        <end position="663"/>
    </location>
</feature>
<dbReference type="CDD" id="cd00637">
    <property type="entry name" value="7tm_classA_rhodopsin-like"/>
    <property type="match status" value="2"/>
</dbReference>
<feature type="compositionally biased region" description="Basic and acidic residues" evidence="10">
    <location>
        <begin position="177"/>
        <end position="198"/>
    </location>
</feature>
<keyword evidence="8" id="KW-0325">Glycoprotein</keyword>
<dbReference type="PANTHER" id="PTHR11866">
    <property type="entry name" value="G-PROTEIN COUPLED RECEPTOR FAMILY 1 MEMBER"/>
    <property type="match status" value="1"/>
</dbReference>
<feature type="transmembrane region" description="Helical" evidence="11">
    <location>
        <begin position="536"/>
        <end position="559"/>
    </location>
</feature>
<keyword evidence="4 11" id="KW-1133">Transmembrane helix</keyword>
<evidence type="ECO:0000256" key="2">
    <source>
        <dbReference type="ARBA" id="ARBA00022475"/>
    </source>
</evidence>
<dbReference type="GO" id="GO:0004930">
    <property type="term" value="F:G protein-coupled receptor activity"/>
    <property type="evidence" value="ECO:0007669"/>
    <property type="project" value="UniProtKB-KW"/>
</dbReference>
<feature type="transmembrane region" description="Helical" evidence="11">
    <location>
        <begin position="502"/>
        <end position="524"/>
    </location>
</feature>
<evidence type="ECO:0000313" key="13">
    <source>
        <dbReference type="Proteomes" id="UP001283361"/>
    </source>
</evidence>
<evidence type="ECO:0000256" key="3">
    <source>
        <dbReference type="ARBA" id="ARBA00022692"/>
    </source>
</evidence>
<keyword evidence="2" id="KW-1003">Cell membrane</keyword>
<keyword evidence="9" id="KW-0807">Transducer</keyword>
<evidence type="ECO:0000256" key="11">
    <source>
        <dbReference type="SAM" id="Phobius"/>
    </source>
</evidence>
<dbReference type="AlphaFoldDB" id="A0AAE1AJG5"/>
<proteinExistence type="predicted"/>
<evidence type="ECO:0000256" key="1">
    <source>
        <dbReference type="ARBA" id="ARBA00004651"/>
    </source>
</evidence>
<feature type="compositionally biased region" description="Polar residues" evidence="10">
    <location>
        <begin position="281"/>
        <end position="295"/>
    </location>
</feature>
<sequence>MILNQVPLKDMFLANSNPRRSEDDGLPNDHTGQQLHVSGVFIILLELVLVVENLFPILVVALWLPPPARGVGDRLVAAFSLTCILSALVPTPLGLASYFSGGWYGGAPTCTTYQVTSVWCNLSSLVLLTYICVNCHIAVRRLVRLKPPGRCPSCHRTVLAADSAVSESRSGHVSSENGHKYEQTAETSEPRREHDERNQQLQHSNQRNIQSPGQDSYGQCNGVNKTRQKLSLGIDASPIVLGYAENSLVDIDFEDEANKMGNTSTGNGIIKNTKRNTAVSQASKAASTRSITAAESNDACKEKPQSRIEEDSTATVAGLDASDALLTQNARTVMACDATLQQTNSNSDRNAEDGASPRSNPCSNLDQHYGPESQSSILGAGECHTRDYVSLALFFLFSMTLGISSLPVAGFGPDGMPHGDTSCRSWLVPTPILTRERAFFVAFLTLVYFCLLVGCGSGICVCMQVSKRMKQERRRKTRLYHEEEDVPDLGQLYVLDCMRRHYSMACIVMAGILTWVPSTLMLTLQKAGVEVSEPTLMYSNIATSLPGLLNPLLYSLALARYRTGYKALIEKCCCKRRKLKPHPMKKVQTNLEGSPSATTSVEITIDPTGQRHLCLHGTSNPTFNSELDQLLQVDEDEELEDDDLEDDEDYCPEDSDSLDQEKDLDIPKADAVTAVTERTPLHAVSMATSGVGQSFRTVLVNRPGVHRQINREIKSTKQDKDALLLSSSTFGDDETGL</sequence>
<feature type="region of interest" description="Disordered" evidence="10">
    <location>
        <begin position="711"/>
        <end position="737"/>
    </location>
</feature>
<evidence type="ECO:0000256" key="8">
    <source>
        <dbReference type="ARBA" id="ARBA00023180"/>
    </source>
</evidence>
<evidence type="ECO:0000256" key="10">
    <source>
        <dbReference type="SAM" id="MobiDB-lite"/>
    </source>
</evidence>
<feature type="transmembrane region" description="Helical" evidence="11">
    <location>
        <begin position="388"/>
        <end position="409"/>
    </location>
</feature>
<feature type="transmembrane region" description="Helical" evidence="11">
    <location>
        <begin position="438"/>
        <end position="466"/>
    </location>
</feature>
<evidence type="ECO:0000313" key="12">
    <source>
        <dbReference type="EMBL" id="KAK3789020.1"/>
    </source>
</evidence>
<feature type="region of interest" description="Disordered" evidence="10">
    <location>
        <begin position="340"/>
        <end position="366"/>
    </location>
</feature>
<evidence type="ECO:0000256" key="5">
    <source>
        <dbReference type="ARBA" id="ARBA00023040"/>
    </source>
</evidence>
<feature type="transmembrane region" description="Helical" evidence="11">
    <location>
        <begin position="76"/>
        <end position="96"/>
    </location>
</feature>
<dbReference type="InterPro" id="IPR008365">
    <property type="entry name" value="Prostanoid_rcpt"/>
</dbReference>
<keyword evidence="6 11" id="KW-0472">Membrane</keyword>
<organism evidence="12 13">
    <name type="scientific">Elysia crispata</name>
    <name type="common">lettuce slug</name>
    <dbReference type="NCBI Taxonomy" id="231223"/>
    <lineage>
        <taxon>Eukaryota</taxon>
        <taxon>Metazoa</taxon>
        <taxon>Spiralia</taxon>
        <taxon>Lophotrochozoa</taxon>
        <taxon>Mollusca</taxon>
        <taxon>Gastropoda</taxon>
        <taxon>Heterobranchia</taxon>
        <taxon>Euthyneura</taxon>
        <taxon>Panpulmonata</taxon>
        <taxon>Sacoglossa</taxon>
        <taxon>Placobranchoidea</taxon>
        <taxon>Plakobranchidae</taxon>
        <taxon>Elysia</taxon>
    </lineage>
</organism>
<keyword evidence="13" id="KW-1185">Reference proteome</keyword>
<evidence type="ECO:0000256" key="6">
    <source>
        <dbReference type="ARBA" id="ARBA00023136"/>
    </source>
</evidence>
<feature type="region of interest" description="Disordered" evidence="10">
    <location>
        <begin position="165"/>
        <end position="222"/>
    </location>
</feature>
<evidence type="ECO:0000256" key="4">
    <source>
        <dbReference type="ARBA" id="ARBA00022989"/>
    </source>
</evidence>
<dbReference type="Proteomes" id="UP001283361">
    <property type="component" value="Unassembled WGS sequence"/>
</dbReference>
<protein>
    <recommendedName>
        <fullName evidence="14">G-protein coupled receptors family 1 profile domain-containing protein</fullName>
    </recommendedName>
</protein>
<feature type="compositionally biased region" description="Basic and acidic residues" evidence="10">
    <location>
        <begin position="298"/>
        <end position="310"/>
    </location>
</feature>
<feature type="transmembrane region" description="Helical" evidence="11">
    <location>
        <begin position="40"/>
        <end position="64"/>
    </location>
</feature>
<keyword evidence="3 11" id="KW-0812">Transmembrane</keyword>
<feature type="compositionally biased region" description="Basic and acidic residues" evidence="10">
    <location>
        <begin position="711"/>
        <end position="722"/>
    </location>
</feature>